<dbReference type="AlphaFoldDB" id="A0A1X7BUH9"/>
<organism evidence="1 2">
    <name type="scientific">Roseovarius aestuarii</name>
    <dbReference type="NCBI Taxonomy" id="475083"/>
    <lineage>
        <taxon>Bacteria</taxon>
        <taxon>Pseudomonadati</taxon>
        <taxon>Pseudomonadota</taxon>
        <taxon>Alphaproteobacteria</taxon>
        <taxon>Rhodobacterales</taxon>
        <taxon>Roseobacteraceae</taxon>
        <taxon>Roseovarius</taxon>
    </lineage>
</organism>
<sequence>MSVTFPTTLKGVDAAPRQVDVSTDTTTPAYFASDLTKNGQLAHICHHDQIYTLRITRAGKLILTK</sequence>
<protein>
    <submittedName>
        <fullName evidence="1">Hemin uptake protein hemP</fullName>
    </submittedName>
</protein>
<reference evidence="1 2" key="1">
    <citation type="submission" date="2017-03" db="EMBL/GenBank/DDBJ databases">
        <authorList>
            <person name="Afonso C.L."/>
            <person name="Miller P.J."/>
            <person name="Scott M.A."/>
            <person name="Spackman E."/>
            <person name="Goraichik I."/>
            <person name="Dimitrov K.M."/>
            <person name="Suarez D.L."/>
            <person name="Swayne D.E."/>
        </authorList>
    </citation>
    <scope>NUCLEOTIDE SEQUENCE [LARGE SCALE GENOMIC DNA]</scope>
    <source>
        <strain evidence="1 2">CECT 7745</strain>
    </source>
</reference>
<dbReference type="Pfam" id="PF10636">
    <property type="entry name" value="hemP"/>
    <property type="match status" value="1"/>
</dbReference>
<dbReference type="InterPro" id="IPR019600">
    <property type="entry name" value="Hemin_uptake_protein_HemP"/>
</dbReference>
<evidence type="ECO:0000313" key="1">
    <source>
        <dbReference type="EMBL" id="SMC13341.1"/>
    </source>
</evidence>
<dbReference type="Proteomes" id="UP000193224">
    <property type="component" value="Unassembled WGS sequence"/>
</dbReference>
<keyword evidence="2" id="KW-1185">Reference proteome</keyword>
<proteinExistence type="predicted"/>
<dbReference type="Gene3D" id="2.10.70.10">
    <property type="entry name" value="Complement Module, domain 1"/>
    <property type="match status" value="1"/>
</dbReference>
<name>A0A1X7BUH9_9RHOB</name>
<dbReference type="EMBL" id="FWXB01000013">
    <property type="protein sequence ID" value="SMC13341.1"/>
    <property type="molecule type" value="Genomic_DNA"/>
</dbReference>
<dbReference type="OrthoDB" id="7691333at2"/>
<evidence type="ECO:0000313" key="2">
    <source>
        <dbReference type="Proteomes" id="UP000193224"/>
    </source>
</evidence>
<dbReference type="RefSeq" id="WP_085801290.1">
    <property type="nucleotide sequence ID" value="NZ_FWXB01000013.1"/>
</dbReference>
<accession>A0A1X7BUH9</accession>
<gene>
    <name evidence="1" type="ORF">ROA7745_03187</name>
</gene>